<proteinExistence type="predicted"/>
<accession>A0A932GMQ2</accession>
<protein>
    <submittedName>
        <fullName evidence="1">Three-Cys-motif partner protein TcmP</fullName>
    </submittedName>
</protein>
<organism evidence="1 2">
    <name type="scientific">Tectimicrobiota bacterium</name>
    <dbReference type="NCBI Taxonomy" id="2528274"/>
    <lineage>
        <taxon>Bacteria</taxon>
        <taxon>Pseudomonadati</taxon>
        <taxon>Nitrospinota/Tectimicrobiota group</taxon>
        <taxon>Candidatus Tectimicrobiota</taxon>
    </lineage>
</organism>
<dbReference type="EMBL" id="JACPSX010000028">
    <property type="protein sequence ID" value="MBI3013774.1"/>
    <property type="molecule type" value="Genomic_DNA"/>
</dbReference>
<sequence>MEREDTIGAWSLEKLGLVRKYLEAYVLVLRKQSWCRGYEYIDAFAGTGKPKSRDEQKYVDGSPRIALGLSHPFSRYHFIESSNWRIKKLERLKQELPNRHILIHPGDCNAILCNEIVPN</sequence>
<dbReference type="AlphaFoldDB" id="A0A932GMQ2"/>
<reference evidence="1" key="1">
    <citation type="submission" date="2020-07" db="EMBL/GenBank/DDBJ databases">
        <title>Huge and variable diversity of episymbiotic CPR bacteria and DPANN archaea in groundwater ecosystems.</title>
        <authorList>
            <person name="He C.Y."/>
            <person name="Keren R."/>
            <person name="Whittaker M."/>
            <person name="Farag I.F."/>
            <person name="Doudna J."/>
            <person name="Cate J.H.D."/>
            <person name="Banfield J.F."/>
        </authorList>
    </citation>
    <scope>NUCLEOTIDE SEQUENCE</scope>
    <source>
        <strain evidence="1">NC_groundwater_717_Ag_S-0.2um_59_8</strain>
    </source>
</reference>
<dbReference type="NCBIfam" id="TIGR04474">
    <property type="entry name" value="tcm_partner"/>
    <property type="match status" value="1"/>
</dbReference>
<evidence type="ECO:0000313" key="1">
    <source>
        <dbReference type="EMBL" id="MBI3013774.1"/>
    </source>
</evidence>
<feature type="non-terminal residue" evidence="1">
    <location>
        <position position="119"/>
    </location>
</feature>
<comment type="caution">
    <text evidence="1">The sequence shown here is derived from an EMBL/GenBank/DDBJ whole genome shotgun (WGS) entry which is preliminary data.</text>
</comment>
<name>A0A932GMQ2_UNCTE</name>
<gene>
    <name evidence="1" type="primary">tcmP</name>
    <name evidence="1" type="ORF">HYY65_01620</name>
</gene>
<dbReference type="Proteomes" id="UP000741360">
    <property type="component" value="Unassembled WGS sequence"/>
</dbReference>
<dbReference type="InterPro" id="IPR031009">
    <property type="entry name" value="Tcm_partner"/>
</dbReference>
<evidence type="ECO:0000313" key="2">
    <source>
        <dbReference type="Proteomes" id="UP000741360"/>
    </source>
</evidence>